<evidence type="ECO:0000256" key="9">
    <source>
        <dbReference type="PIRSR" id="PIRSR602401-1"/>
    </source>
</evidence>
<dbReference type="STRING" id="416450.A0A1V6PQQ0"/>
<evidence type="ECO:0000256" key="5">
    <source>
        <dbReference type="ARBA" id="ARBA00022723"/>
    </source>
</evidence>
<dbReference type="PANTHER" id="PTHR24305">
    <property type="entry name" value="CYTOCHROME P450"/>
    <property type="match status" value="1"/>
</dbReference>
<dbReference type="Gene3D" id="1.10.630.10">
    <property type="entry name" value="Cytochrome P450"/>
    <property type="match status" value="1"/>
</dbReference>
<dbReference type="PRINTS" id="PR00385">
    <property type="entry name" value="P450"/>
</dbReference>
<dbReference type="PRINTS" id="PR00463">
    <property type="entry name" value="EP450I"/>
</dbReference>
<dbReference type="Proteomes" id="UP000191672">
    <property type="component" value="Unassembled WGS sequence"/>
</dbReference>
<keyword evidence="4 9" id="KW-0349">Heme</keyword>
<keyword evidence="6" id="KW-0560">Oxidoreductase</keyword>
<dbReference type="GO" id="GO:0043386">
    <property type="term" value="P:mycotoxin biosynthetic process"/>
    <property type="evidence" value="ECO:0007669"/>
    <property type="project" value="UniProtKB-ARBA"/>
</dbReference>
<gene>
    <name evidence="11" type="ORF">PENANT_c054G04342</name>
</gene>
<comment type="caution">
    <text evidence="11">The sequence shown here is derived from an EMBL/GenBank/DDBJ whole genome shotgun (WGS) entry which is preliminary data.</text>
</comment>
<evidence type="ECO:0000256" key="4">
    <source>
        <dbReference type="ARBA" id="ARBA00022617"/>
    </source>
</evidence>
<proteinExistence type="inferred from homology"/>
<dbReference type="AlphaFoldDB" id="A0A1V6PQQ0"/>
<name>A0A1V6PQQ0_9EURO</name>
<dbReference type="Pfam" id="PF00067">
    <property type="entry name" value="p450"/>
    <property type="match status" value="1"/>
</dbReference>
<keyword evidence="7 9" id="KW-0408">Iron</keyword>
<dbReference type="GO" id="GO:0016705">
    <property type="term" value="F:oxidoreductase activity, acting on paired donors, with incorporation or reduction of molecular oxygen"/>
    <property type="evidence" value="ECO:0007669"/>
    <property type="project" value="InterPro"/>
</dbReference>
<evidence type="ECO:0000256" key="1">
    <source>
        <dbReference type="ARBA" id="ARBA00001971"/>
    </source>
</evidence>
<dbReference type="InterPro" id="IPR002401">
    <property type="entry name" value="Cyt_P450_E_grp-I"/>
</dbReference>
<evidence type="ECO:0000313" key="11">
    <source>
        <dbReference type="EMBL" id="OQD79328.1"/>
    </source>
</evidence>
<keyword evidence="10" id="KW-1133">Transmembrane helix</keyword>
<comment type="cofactor">
    <cofactor evidence="1 9">
        <name>heme</name>
        <dbReference type="ChEBI" id="CHEBI:30413"/>
    </cofactor>
</comment>
<keyword evidence="10" id="KW-0472">Membrane</keyword>
<dbReference type="InterPro" id="IPR001128">
    <property type="entry name" value="Cyt_P450"/>
</dbReference>
<dbReference type="PANTHER" id="PTHR24305:SF107">
    <property type="entry name" value="P450, PUTATIVE (EUROFUNG)-RELATED"/>
    <property type="match status" value="1"/>
</dbReference>
<keyword evidence="10" id="KW-0812">Transmembrane</keyword>
<evidence type="ECO:0000313" key="12">
    <source>
        <dbReference type="Proteomes" id="UP000191672"/>
    </source>
</evidence>
<dbReference type="SUPFAM" id="SSF48264">
    <property type="entry name" value="Cytochrome P450"/>
    <property type="match status" value="1"/>
</dbReference>
<evidence type="ECO:0000256" key="7">
    <source>
        <dbReference type="ARBA" id="ARBA00023004"/>
    </source>
</evidence>
<organism evidence="11 12">
    <name type="scientific">Penicillium antarcticum</name>
    <dbReference type="NCBI Taxonomy" id="416450"/>
    <lineage>
        <taxon>Eukaryota</taxon>
        <taxon>Fungi</taxon>
        <taxon>Dikarya</taxon>
        <taxon>Ascomycota</taxon>
        <taxon>Pezizomycotina</taxon>
        <taxon>Eurotiomycetes</taxon>
        <taxon>Eurotiomycetidae</taxon>
        <taxon>Eurotiales</taxon>
        <taxon>Aspergillaceae</taxon>
        <taxon>Penicillium</taxon>
    </lineage>
</organism>
<feature type="binding site" description="axial binding residue" evidence="9">
    <location>
        <position position="468"/>
    </location>
    <ligand>
        <name>heme</name>
        <dbReference type="ChEBI" id="CHEBI:30413"/>
    </ligand>
    <ligandPart>
        <name>Fe</name>
        <dbReference type="ChEBI" id="CHEBI:18248"/>
    </ligandPart>
</feature>
<dbReference type="GO" id="GO:0005506">
    <property type="term" value="F:iron ion binding"/>
    <property type="evidence" value="ECO:0007669"/>
    <property type="project" value="InterPro"/>
</dbReference>
<dbReference type="GO" id="GO:0004497">
    <property type="term" value="F:monooxygenase activity"/>
    <property type="evidence" value="ECO:0007669"/>
    <property type="project" value="UniProtKB-KW"/>
</dbReference>
<protein>
    <recommendedName>
        <fullName evidence="13">Cytochrome P450</fullName>
    </recommendedName>
</protein>
<feature type="transmembrane region" description="Helical" evidence="10">
    <location>
        <begin position="12"/>
        <end position="34"/>
    </location>
</feature>
<keyword evidence="5 9" id="KW-0479">Metal-binding</keyword>
<evidence type="ECO:0000256" key="6">
    <source>
        <dbReference type="ARBA" id="ARBA00023002"/>
    </source>
</evidence>
<dbReference type="InterPro" id="IPR050121">
    <property type="entry name" value="Cytochrome_P450_monoxygenase"/>
</dbReference>
<evidence type="ECO:0000256" key="10">
    <source>
        <dbReference type="SAM" id="Phobius"/>
    </source>
</evidence>
<dbReference type="InterPro" id="IPR036396">
    <property type="entry name" value="Cyt_P450_sf"/>
</dbReference>
<evidence type="ECO:0008006" key="13">
    <source>
        <dbReference type="Google" id="ProtNLM"/>
    </source>
</evidence>
<dbReference type="GO" id="GO:0020037">
    <property type="term" value="F:heme binding"/>
    <property type="evidence" value="ECO:0007669"/>
    <property type="project" value="InterPro"/>
</dbReference>
<evidence type="ECO:0000256" key="3">
    <source>
        <dbReference type="ARBA" id="ARBA00010617"/>
    </source>
</evidence>
<dbReference type="EMBL" id="MDYN01000054">
    <property type="protein sequence ID" value="OQD79328.1"/>
    <property type="molecule type" value="Genomic_DNA"/>
</dbReference>
<dbReference type="OrthoDB" id="10029320at2759"/>
<evidence type="ECO:0000256" key="8">
    <source>
        <dbReference type="ARBA" id="ARBA00023033"/>
    </source>
</evidence>
<comment type="similarity">
    <text evidence="3">Belongs to the cytochrome P450 family.</text>
</comment>
<comment type="pathway">
    <text evidence="2">Secondary metabolite biosynthesis.</text>
</comment>
<accession>A0A1V6PQQ0</accession>
<reference evidence="12" key="1">
    <citation type="journal article" date="2017" name="Nat. Microbiol.">
        <title>Global analysis of biosynthetic gene clusters reveals vast potential of secondary metabolite production in Penicillium species.</title>
        <authorList>
            <person name="Nielsen J.C."/>
            <person name="Grijseels S."/>
            <person name="Prigent S."/>
            <person name="Ji B."/>
            <person name="Dainat J."/>
            <person name="Nielsen K.F."/>
            <person name="Frisvad J.C."/>
            <person name="Workman M."/>
            <person name="Nielsen J."/>
        </authorList>
    </citation>
    <scope>NUCLEOTIDE SEQUENCE [LARGE SCALE GENOMIC DNA]</scope>
    <source>
        <strain evidence="12">IBT 31811</strain>
    </source>
</reference>
<keyword evidence="8" id="KW-0503">Monooxygenase</keyword>
<keyword evidence="12" id="KW-1185">Reference proteome</keyword>
<sequence length="534" mass="60630">MEAPSTHLSLNLTVMTLGRILAIPVALLVVYISIRIGSIRRQFRDLPKPPHHPFMGHFPILLRELLTLPRDIFPPLVVDLVRRKFDLPAVFFLDLYPLFNPIVFISDPGLARKVTQEDRSLRYPGIFETLYPAIPTRWFRTVADRAWTKWHPVVGVSFTAAYFVQMVPQMAEDLRAMLDQLNDWSDRDQIFCMERVATDAILAMTGRAYFGMELDCFAPKSQWTSAFRAATIPASAARNPLRKPFVLPSWKRHARTFHAMIREKVQHAFDKDEDHGIRAPSLLVSSFAVYRKNGFPRFPRVSKEVISTEYLEELTSTGAAFLIGATSGASVISYAFLLLHQHPDILDDLRREHGQVCGFNRQSILLALQSRPRVLNDLKLTHAVLKETLRLFPMGPVLRKCPSETMEYEGRTYDIRNHIVAISHNCLHRRSDLFPDPDTFNPYRFLPGAVIPIPADAWRPFEKGNGYCVGQELAMIQMKVMLLLTLTEFDFHPKYALEAAKGPDIYGGYAYTTGSGIGPTPAGGLPMRVNKRVK</sequence>
<evidence type="ECO:0000256" key="2">
    <source>
        <dbReference type="ARBA" id="ARBA00005179"/>
    </source>
</evidence>